<dbReference type="Proteomes" id="UP000191285">
    <property type="component" value="Unassembled WGS sequence"/>
</dbReference>
<keyword evidence="1" id="KW-1133">Transmembrane helix</keyword>
<feature type="transmembrane region" description="Helical" evidence="1">
    <location>
        <begin position="44"/>
        <end position="65"/>
    </location>
</feature>
<dbReference type="STRING" id="303698.A0A1V6T6W2"/>
<dbReference type="AlphaFoldDB" id="A0A1V6T6W2"/>
<proteinExistence type="predicted"/>
<sequence length="474" mass="53049">MPPEFRGTSFLINCFNHNIFPDEQWLPSHIIVKLPPMTSTVTTLLFSFLVTAILDTTNFIHAVTLKAALLREGKLAFNSNIRLLSNASSHGPNAWYMNFVSCLGLGITYGALSAATTDVVPLSKYNDKTKLFERHERDQSSDFIDINGPAVTFLGVGILLQAIVSTYSLFGSPAVLTWGNCVLANAKAVAKIKDSDRDLCHDTSPDFPRPMSKQPSMLEAVPQINLIRRLIWTYCGLFVAICIAHGIYISKNSYPTLDIVEWSPDTDVYWRYYGASSWLYVRTRAGKSSSFTLGLVIQVLLQSFIAFGLHCIELLFNISRDEATWRQMEFVGSKVDPSFSTNFRWQTLLMMSFKALTQWVFGFAFTADIMFNCAILPEVALALLFLVLAVAAEYMTRNHPKGNLPAVYGNFNRMIEIVDDWEHKRLFWGDKGESVGGTRFAGTAGQRLADLQAGKNYCNFGCSKIELEHKALDI</sequence>
<name>A0A1V6T6W2_9EURO</name>
<evidence type="ECO:0000256" key="1">
    <source>
        <dbReference type="SAM" id="Phobius"/>
    </source>
</evidence>
<keyword evidence="1" id="KW-0812">Transmembrane</keyword>
<gene>
    <name evidence="2" type="ORF">PENSTE_c011G08768</name>
</gene>
<feature type="transmembrane region" description="Helical" evidence="1">
    <location>
        <begin position="291"/>
        <end position="316"/>
    </location>
</feature>
<feature type="transmembrane region" description="Helical" evidence="1">
    <location>
        <begin position="150"/>
        <end position="170"/>
    </location>
</feature>
<evidence type="ECO:0000313" key="3">
    <source>
        <dbReference type="Proteomes" id="UP000191285"/>
    </source>
</evidence>
<feature type="transmembrane region" description="Helical" evidence="1">
    <location>
        <begin position="359"/>
        <end position="392"/>
    </location>
</feature>
<dbReference type="OrthoDB" id="2688021at2759"/>
<dbReference type="EMBL" id="MLKD01000011">
    <property type="protein sequence ID" value="OQE21660.1"/>
    <property type="molecule type" value="Genomic_DNA"/>
</dbReference>
<organism evidence="2 3">
    <name type="scientific">Penicillium steckii</name>
    <dbReference type="NCBI Taxonomy" id="303698"/>
    <lineage>
        <taxon>Eukaryota</taxon>
        <taxon>Fungi</taxon>
        <taxon>Dikarya</taxon>
        <taxon>Ascomycota</taxon>
        <taxon>Pezizomycotina</taxon>
        <taxon>Eurotiomycetes</taxon>
        <taxon>Eurotiomycetidae</taxon>
        <taxon>Eurotiales</taxon>
        <taxon>Aspergillaceae</taxon>
        <taxon>Penicillium</taxon>
    </lineage>
</organism>
<keyword evidence="3" id="KW-1185">Reference proteome</keyword>
<comment type="caution">
    <text evidence="2">The sequence shown here is derived from an EMBL/GenBank/DDBJ whole genome shotgun (WGS) entry which is preliminary data.</text>
</comment>
<keyword evidence="1" id="KW-0472">Membrane</keyword>
<feature type="transmembrane region" description="Helical" evidence="1">
    <location>
        <begin position="231"/>
        <end position="249"/>
    </location>
</feature>
<evidence type="ECO:0000313" key="2">
    <source>
        <dbReference type="EMBL" id="OQE21660.1"/>
    </source>
</evidence>
<reference evidence="3" key="1">
    <citation type="journal article" date="2017" name="Nat. Microbiol.">
        <title>Global analysis of biosynthetic gene clusters reveals vast potential of secondary metabolite production in Penicillium species.</title>
        <authorList>
            <person name="Nielsen J.C."/>
            <person name="Grijseels S."/>
            <person name="Prigent S."/>
            <person name="Ji B."/>
            <person name="Dainat J."/>
            <person name="Nielsen K.F."/>
            <person name="Frisvad J.C."/>
            <person name="Workman M."/>
            <person name="Nielsen J."/>
        </authorList>
    </citation>
    <scope>NUCLEOTIDE SEQUENCE [LARGE SCALE GENOMIC DNA]</scope>
    <source>
        <strain evidence="3">IBT 24891</strain>
    </source>
</reference>
<protein>
    <submittedName>
        <fullName evidence="2">Uncharacterized protein</fullName>
    </submittedName>
</protein>
<accession>A0A1V6T6W2</accession>